<dbReference type="InterPro" id="IPR010359">
    <property type="entry name" value="IrrE_HExxH"/>
</dbReference>
<dbReference type="OrthoDB" id="9794834at2"/>
<dbReference type="AlphaFoldDB" id="Q3IUU8"/>
<dbReference type="PhylomeDB" id="Q3IUU8"/>
<dbReference type="GeneID" id="3711912"/>
<proteinExistence type="predicted"/>
<protein>
    <submittedName>
        <fullName evidence="2">Zn peptidase</fullName>
    </submittedName>
</protein>
<sequence>MRLTPAEAVLQDLGVTDPSEIDLEAIAFDAGAKVRYLALDGCEARIVGANDKAIITVNSRSPAARQRFSIAHELGHWHHHRGQCLMCRVEDYHPRTGTSRERTADGYAADLLMPNYLFRPLVRQTKKLDVSTIRSFAEAFDVSFTAAAIRLVEADLEPSMLVCHGRNGRRWFTRSKSIPERWYPQRELDHESFAFDIQFGFAQETLSPKKMGADAWFDRTGADHFEVKEQTVRIGRNETLTLLLFHDGRMLEETDTRRAWR</sequence>
<dbReference type="PATRIC" id="fig|272943.9.peg.281"/>
<dbReference type="PANTHER" id="PTHR43236:SF1">
    <property type="entry name" value="BLL7220 PROTEIN"/>
    <property type="match status" value="1"/>
</dbReference>
<dbReference type="Gene3D" id="1.10.10.2910">
    <property type="match status" value="1"/>
</dbReference>
<dbReference type="EnsemblBacteria" id="ABA81686">
    <property type="protein sequence ID" value="ABA81686"/>
    <property type="gene ID" value="RSP_4244"/>
</dbReference>
<feature type="domain" description="IrrE N-terminal-like" evidence="1">
    <location>
        <begin position="30"/>
        <end position="151"/>
    </location>
</feature>
<organism evidence="2 3">
    <name type="scientific">Cereibacter sphaeroides (strain ATCC 17023 / DSM 158 / JCM 6121 / CCUG 31486 / LMG 2827 / NBRC 12203 / NCIMB 8253 / ATH 2.4.1.)</name>
    <name type="common">Rhodobacter sphaeroides</name>
    <dbReference type="NCBI Taxonomy" id="272943"/>
    <lineage>
        <taxon>Bacteria</taxon>
        <taxon>Pseudomonadati</taxon>
        <taxon>Pseudomonadota</taxon>
        <taxon>Alphaproteobacteria</taxon>
        <taxon>Rhodobacterales</taxon>
        <taxon>Paracoccaceae</taxon>
        <taxon>Cereibacter</taxon>
    </lineage>
</organism>
<geneLocation type="plasmid" evidence="3">
    <name>pRS241d</name>
</geneLocation>
<evidence type="ECO:0000259" key="1">
    <source>
        <dbReference type="Pfam" id="PF06114"/>
    </source>
</evidence>
<dbReference type="Proteomes" id="UP000002703">
    <property type="component" value="Plasmid D"/>
</dbReference>
<dbReference type="EMBL" id="CP000147">
    <property type="protein sequence ID" value="ABA81686.1"/>
    <property type="molecule type" value="Genomic_DNA"/>
</dbReference>
<reference evidence="3" key="1">
    <citation type="submission" date="2005-09" db="EMBL/GenBank/DDBJ databases">
        <title>Complete sequence of plasmid D of Rhodobacter sphaeroides 2.4.1.</title>
        <authorList>
            <person name="Copeland A."/>
            <person name="Lucas S."/>
            <person name="Lapidus A."/>
            <person name="Barry K."/>
            <person name="Detter J.C."/>
            <person name="Glavina T."/>
            <person name="Hammon N."/>
            <person name="Israni S."/>
            <person name="Pitluck S."/>
            <person name="Richardson P."/>
            <person name="Mackenzie C."/>
            <person name="Choudhary M."/>
            <person name="Larimer F."/>
            <person name="Hauser L.J."/>
            <person name="Land M."/>
            <person name="Donohue T.J."/>
            <person name="Kaplan S."/>
        </authorList>
    </citation>
    <scope>NUCLEOTIDE SEQUENCE [LARGE SCALE GENOMIC DNA]</scope>
    <source>
        <strain evidence="3">ATCC 17023 / DSM 158 / JCM 6121 / CCUG 31486 / LMG 2827 / NBRC 12203 / NCIMB 8253 / ATH 2.4.1.</strain>
        <plasmid evidence="3">pRS241d</plasmid>
    </source>
</reference>
<dbReference type="PANTHER" id="PTHR43236">
    <property type="entry name" value="ANTITOXIN HIGA1"/>
    <property type="match status" value="1"/>
</dbReference>
<dbReference type="RefSeq" id="WP_011331492.1">
    <property type="nucleotide sequence ID" value="NC_007490.2"/>
</dbReference>
<name>Q3IUU8_CERS4</name>
<keyword evidence="2" id="KW-0614">Plasmid</keyword>
<gene>
    <name evidence="2" type="ORF">RSP_4244</name>
</gene>
<dbReference type="InterPro" id="IPR052345">
    <property type="entry name" value="Rad_response_metalloprotease"/>
</dbReference>
<evidence type="ECO:0000313" key="2">
    <source>
        <dbReference type="EMBL" id="ABA81686.1"/>
    </source>
</evidence>
<dbReference type="Pfam" id="PF06114">
    <property type="entry name" value="Peptidase_M78"/>
    <property type="match status" value="1"/>
</dbReference>
<dbReference type="KEGG" id="rsp:RSP_4244"/>
<evidence type="ECO:0000313" key="3">
    <source>
        <dbReference type="Proteomes" id="UP000002703"/>
    </source>
</evidence>
<keyword evidence="3" id="KW-1185">Reference proteome</keyword>
<accession>Q3IUU8</accession>